<keyword evidence="1" id="KW-0677">Repeat</keyword>
<dbReference type="AlphaFoldDB" id="A0A6A6KP72"/>
<evidence type="ECO:0000256" key="2">
    <source>
        <dbReference type="ARBA" id="ARBA00023043"/>
    </source>
</evidence>
<organism evidence="4 5">
    <name type="scientific">Hevea brasiliensis</name>
    <name type="common">Para rubber tree</name>
    <name type="synonym">Siphonia brasiliensis</name>
    <dbReference type="NCBI Taxonomy" id="3981"/>
    <lineage>
        <taxon>Eukaryota</taxon>
        <taxon>Viridiplantae</taxon>
        <taxon>Streptophyta</taxon>
        <taxon>Embryophyta</taxon>
        <taxon>Tracheophyta</taxon>
        <taxon>Spermatophyta</taxon>
        <taxon>Magnoliopsida</taxon>
        <taxon>eudicotyledons</taxon>
        <taxon>Gunneridae</taxon>
        <taxon>Pentapetalae</taxon>
        <taxon>rosids</taxon>
        <taxon>fabids</taxon>
        <taxon>Malpighiales</taxon>
        <taxon>Euphorbiaceae</taxon>
        <taxon>Crotonoideae</taxon>
        <taxon>Micrandreae</taxon>
        <taxon>Hevea</taxon>
    </lineage>
</organism>
<dbReference type="InterPro" id="IPR002110">
    <property type="entry name" value="Ankyrin_rpt"/>
</dbReference>
<evidence type="ECO:0000313" key="5">
    <source>
        <dbReference type="Proteomes" id="UP000467840"/>
    </source>
</evidence>
<evidence type="ECO:0000313" key="4">
    <source>
        <dbReference type="EMBL" id="KAF2289866.1"/>
    </source>
</evidence>
<dbReference type="InterPro" id="IPR036770">
    <property type="entry name" value="Ankyrin_rpt-contain_sf"/>
</dbReference>
<dbReference type="PANTHER" id="PTHR24186:SF38">
    <property type="entry name" value="ANKYRIN REPEAT FAMILY PROTEIN"/>
    <property type="match status" value="1"/>
</dbReference>
<keyword evidence="2 3" id="KW-0040">ANK repeat</keyword>
<dbReference type="PROSITE" id="PS50088">
    <property type="entry name" value="ANK_REPEAT"/>
    <property type="match status" value="2"/>
</dbReference>
<evidence type="ECO:0000256" key="3">
    <source>
        <dbReference type="PROSITE-ProRule" id="PRU00023"/>
    </source>
</evidence>
<dbReference type="Proteomes" id="UP000467840">
    <property type="component" value="Chromosome 8"/>
</dbReference>
<keyword evidence="5" id="KW-1185">Reference proteome</keyword>
<dbReference type="SUPFAM" id="SSF48403">
    <property type="entry name" value="Ankyrin repeat"/>
    <property type="match status" value="1"/>
</dbReference>
<proteinExistence type="predicted"/>
<dbReference type="Pfam" id="PF12796">
    <property type="entry name" value="Ank_2"/>
    <property type="match status" value="1"/>
</dbReference>
<feature type="repeat" description="ANK" evidence="3">
    <location>
        <begin position="97"/>
        <end position="119"/>
    </location>
</feature>
<evidence type="ECO:0000256" key="1">
    <source>
        <dbReference type="ARBA" id="ARBA00022737"/>
    </source>
</evidence>
<dbReference type="SMART" id="SM00248">
    <property type="entry name" value="ANK"/>
    <property type="match status" value="3"/>
</dbReference>
<dbReference type="GO" id="GO:0005886">
    <property type="term" value="C:plasma membrane"/>
    <property type="evidence" value="ECO:0007669"/>
    <property type="project" value="TreeGrafter"/>
</dbReference>
<dbReference type="PANTHER" id="PTHR24186">
    <property type="entry name" value="PROTEIN PHOSPHATASE 1 REGULATORY SUBUNIT"/>
    <property type="match status" value="1"/>
</dbReference>
<dbReference type="Gene3D" id="1.25.40.20">
    <property type="entry name" value="Ankyrin repeat-containing domain"/>
    <property type="match status" value="1"/>
</dbReference>
<dbReference type="PROSITE" id="PS50297">
    <property type="entry name" value="ANK_REP_REGION"/>
    <property type="match status" value="2"/>
</dbReference>
<accession>A0A6A6KP72</accession>
<feature type="repeat" description="ANK" evidence="3">
    <location>
        <begin position="61"/>
        <end position="87"/>
    </location>
</feature>
<protein>
    <submittedName>
        <fullName evidence="4">Uncharacterized protein</fullName>
    </submittedName>
</protein>
<gene>
    <name evidence="4" type="ORF">GH714_038944</name>
</gene>
<comment type="caution">
    <text evidence="4">The sequence shown here is derived from an EMBL/GenBank/DDBJ whole genome shotgun (WGS) entry which is preliminary data.</text>
</comment>
<reference evidence="4 5" key="1">
    <citation type="journal article" date="2020" name="Mol. Plant">
        <title>The Chromosome-Based Rubber Tree Genome Provides New Insights into Spurge Genome Evolution and Rubber Biosynthesis.</title>
        <authorList>
            <person name="Liu J."/>
            <person name="Shi C."/>
            <person name="Shi C.C."/>
            <person name="Li W."/>
            <person name="Zhang Q.J."/>
            <person name="Zhang Y."/>
            <person name="Li K."/>
            <person name="Lu H.F."/>
            <person name="Shi C."/>
            <person name="Zhu S.T."/>
            <person name="Xiao Z.Y."/>
            <person name="Nan H."/>
            <person name="Yue Y."/>
            <person name="Zhu X.G."/>
            <person name="Wu Y."/>
            <person name="Hong X.N."/>
            <person name="Fan G.Y."/>
            <person name="Tong Y."/>
            <person name="Zhang D."/>
            <person name="Mao C.L."/>
            <person name="Liu Y.L."/>
            <person name="Hao S.J."/>
            <person name="Liu W.Q."/>
            <person name="Lv M.Q."/>
            <person name="Zhang H.B."/>
            <person name="Liu Y."/>
            <person name="Hu-Tang G.R."/>
            <person name="Wang J.P."/>
            <person name="Wang J.H."/>
            <person name="Sun Y.H."/>
            <person name="Ni S.B."/>
            <person name="Chen W.B."/>
            <person name="Zhang X.C."/>
            <person name="Jiao Y.N."/>
            <person name="Eichler E.E."/>
            <person name="Li G.H."/>
            <person name="Liu X."/>
            <person name="Gao L.Z."/>
        </authorList>
    </citation>
    <scope>NUCLEOTIDE SEQUENCE [LARGE SCALE GENOMIC DNA]</scope>
    <source>
        <strain evidence="5">cv. GT1</strain>
        <tissue evidence="4">Leaf</tissue>
    </source>
</reference>
<dbReference type="EMBL" id="JAAGAX010000016">
    <property type="protein sequence ID" value="KAF2289866.1"/>
    <property type="molecule type" value="Genomic_DNA"/>
</dbReference>
<sequence length="272" mass="30283">MEHGQLFVAARTGNVEIPCIFPQDTNPRWTPLHIACMFGQVDFAREYLRRYPQNLQHENPNGCSGLHLASSNGHLEMIRLLLTLGHNRELCMKRDKDGRTPLHHAVINGSDSVVNRLLDACPESALEKLLNMADKEGNTVLHLALVRKQRQRTYFECEPCQLMWAYTLDLLVIDPINLADDRIETIIKSAGGVRLNESQERREEWKSASSGLFVMASLTAAACCQIAVFLQVGFWEGSSPITSVNVTSVLNATASIQKPGNATLYLQNGKAI</sequence>
<name>A0A6A6KP72_HEVBR</name>